<reference evidence="10 11" key="1">
    <citation type="submission" date="2019-06" db="EMBL/GenBank/DDBJ databases">
        <title>Whole genome sequence for Cellvibrionaceae sp. R142.</title>
        <authorList>
            <person name="Wang G."/>
        </authorList>
    </citation>
    <scope>NUCLEOTIDE SEQUENCE [LARGE SCALE GENOMIC DNA]</scope>
    <source>
        <strain evidence="10 11">R142</strain>
    </source>
</reference>
<keyword evidence="11" id="KW-1185">Reference proteome</keyword>
<dbReference type="SUPFAM" id="SSF52540">
    <property type="entry name" value="P-loop containing nucleoside triphosphate hydrolases"/>
    <property type="match status" value="1"/>
</dbReference>
<accession>A0A545TZL2</accession>
<dbReference type="RefSeq" id="WP_142903674.1">
    <property type="nucleotide sequence ID" value="NZ_ML660090.1"/>
</dbReference>
<sequence length="609" mass="67530">MFGFFERLINPFPPQAPTQPPASLWAFVRHYTRGIEPYLLIMSFCTALIAGLEVGLFALLGELVDWLSEQDRETFVREEGTRLLWLGLGIMVVIPLVVTAQALVVHQALLGNYPMIVRWKAHRYLLGQSLSFYQNDFAGRIATKVMQTALSVRESVMQLLEVMLYVAVYFVSIVVVIASADLRLTPPLALWLVGYIALLRYFLPRLQKISERQADARSHMTGRIVDSYTNIVTLKLFSHAERESGYAKEGMQTFLNTVHPQMRLVTGFEVSVWLLNLTLIVSIVALSIYLWLDASITTGAIAVSVALALRLNSMSHWIMWEISSLFENIGTTQDGMGTLAKPQEVVDAPGAKPLRVEQGEIEFRDLYFDYDGAGTVFEGLGFTIRPGEKVGLVGRSGAGKSTLVNLLLRFYDLNAGQICIDGQDIQQVTQDSLRKSIGMVTQDTSLLHRSVRENILFGKPDATEAQMIEAAELAEAHRFIETLADADGRRGYDAQVGERGVKLSGGQRQRIAIARVLLKDAPVLILDEATSALDSEVEASIQRSLNRLMQGKTVIAIAHRLSTIAALDRLIVLEQGRIVEEGTHEQLLKAGGLYAQLWTHQSGGFLGQE</sequence>
<dbReference type="Pfam" id="PF00664">
    <property type="entry name" value="ABC_membrane"/>
    <property type="match status" value="1"/>
</dbReference>
<proteinExistence type="predicted"/>
<keyword evidence="4 10" id="KW-0067">ATP-binding</keyword>
<feature type="domain" description="ABC transmembrane type-1" evidence="9">
    <location>
        <begin position="40"/>
        <end position="327"/>
    </location>
</feature>
<evidence type="ECO:0000313" key="11">
    <source>
        <dbReference type="Proteomes" id="UP000319732"/>
    </source>
</evidence>
<dbReference type="Proteomes" id="UP000319732">
    <property type="component" value="Unassembled WGS sequence"/>
</dbReference>
<dbReference type="EMBL" id="VHSG01000007">
    <property type="protein sequence ID" value="TQV82658.1"/>
    <property type="molecule type" value="Genomic_DNA"/>
</dbReference>
<evidence type="ECO:0000313" key="10">
    <source>
        <dbReference type="EMBL" id="TQV82658.1"/>
    </source>
</evidence>
<feature type="domain" description="ABC transporter" evidence="8">
    <location>
        <begin position="361"/>
        <end position="600"/>
    </location>
</feature>
<dbReference type="InterPro" id="IPR003439">
    <property type="entry name" value="ABC_transporter-like_ATP-bd"/>
</dbReference>
<evidence type="ECO:0000256" key="1">
    <source>
        <dbReference type="ARBA" id="ARBA00004651"/>
    </source>
</evidence>
<dbReference type="FunFam" id="1.20.1560.10:FF:000070">
    <property type="entry name" value="Multidrug ABC transporter ATP-binding protein"/>
    <property type="match status" value="1"/>
</dbReference>
<dbReference type="InterPro" id="IPR011527">
    <property type="entry name" value="ABC1_TM_dom"/>
</dbReference>
<dbReference type="Gene3D" id="1.20.1560.10">
    <property type="entry name" value="ABC transporter type 1, transmembrane domain"/>
    <property type="match status" value="1"/>
</dbReference>
<dbReference type="PANTHER" id="PTHR43394:SF1">
    <property type="entry name" value="ATP-BINDING CASSETTE SUB-FAMILY B MEMBER 10, MITOCHONDRIAL"/>
    <property type="match status" value="1"/>
</dbReference>
<evidence type="ECO:0000256" key="2">
    <source>
        <dbReference type="ARBA" id="ARBA00022692"/>
    </source>
</evidence>
<dbReference type="Pfam" id="PF00005">
    <property type="entry name" value="ABC_tran"/>
    <property type="match status" value="1"/>
</dbReference>
<dbReference type="PROSITE" id="PS00211">
    <property type="entry name" value="ABC_TRANSPORTER_1"/>
    <property type="match status" value="1"/>
</dbReference>
<evidence type="ECO:0000259" key="8">
    <source>
        <dbReference type="PROSITE" id="PS50893"/>
    </source>
</evidence>
<feature type="transmembrane region" description="Helical" evidence="7">
    <location>
        <begin position="162"/>
        <end position="180"/>
    </location>
</feature>
<evidence type="ECO:0000256" key="3">
    <source>
        <dbReference type="ARBA" id="ARBA00022741"/>
    </source>
</evidence>
<dbReference type="InterPro" id="IPR036640">
    <property type="entry name" value="ABC1_TM_sf"/>
</dbReference>
<dbReference type="SUPFAM" id="SSF90123">
    <property type="entry name" value="ABC transporter transmembrane region"/>
    <property type="match status" value="1"/>
</dbReference>
<dbReference type="InterPro" id="IPR027417">
    <property type="entry name" value="P-loop_NTPase"/>
</dbReference>
<dbReference type="FunFam" id="3.40.50.300:FF:000218">
    <property type="entry name" value="Multidrug ABC transporter ATP-binding protein"/>
    <property type="match status" value="1"/>
</dbReference>
<dbReference type="OrthoDB" id="9806127at2"/>
<evidence type="ECO:0000259" key="9">
    <source>
        <dbReference type="PROSITE" id="PS50929"/>
    </source>
</evidence>
<keyword evidence="6 7" id="KW-0472">Membrane</keyword>
<dbReference type="Gene3D" id="3.40.50.300">
    <property type="entry name" value="P-loop containing nucleotide triphosphate hydrolases"/>
    <property type="match status" value="1"/>
</dbReference>
<feature type="transmembrane region" description="Helical" evidence="7">
    <location>
        <begin position="38"/>
        <end position="63"/>
    </location>
</feature>
<evidence type="ECO:0000256" key="5">
    <source>
        <dbReference type="ARBA" id="ARBA00022989"/>
    </source>
</evidence>
<dbReference type="AlphaFoldDB" id="A0A545TZL2"/>
<gene>
    <name evidence="10" type="ORF">FKG94_07990</name>
</gene>
<comment type="subcellular location">
    <subcellularLocation>
        <location evidence="1">Cell membrane</location>
        <topology evidence="1">Multi-pass membrane protein</topology>
    </subcellularLocation>
</comment>
<keyword evidence="2 7" id="KW-0812">Transmembrane</keyword>
<keyword evidence="5 7" id="KW-1133">Transmembrane helix</keyword>
<dbReference type="InterPro" id="IPR017871">
    <property type="entry name" value="ABC_transporter-like_CS"/>
</dbReference>
<protein>
    <submittedName>
        <fullName evidence="10">ABC transporter ATP-binding protein</fullName>
    </submittedName>
</protein>
<feature type="transmembrane region" description="Helical" evidence="7">
    <location>
        <begin position="83"/>
        <end position="105"/>
    </location>
</feature>
<dbReference type="PANTHER" id="PTHR43394">
    <property type="entry name" value="ATP-DEPENDENT PERMEASE MDL1, MITOCHONDRIAL"/>
    <property type="match status" value="1"/>
</dbReference>
<dbReference type="SMART" id="SM00382">
    <property type="entry name" value="AAA"/>
    <property type="match status" value="1"/>
</dbReference>
<dbReference type="PROSITE" id="PS50929">
    <property type="entry name" value="ABC_TM1F"/>
    <property type="match status" value="1"/>
</dbReference>
<dbReference type="PROSITE" id="PS50893">
    <property type="entry name" value="ABC_TRANSPORTER_2"/>
    <property type="match status" value="1"/>
</dbReference>
<evidence type="ECO:0000256" key="7">
    <source>
        <dbReference type="SAM" id="Phobius"/>
    </source>
</evidence>
<dbReference type="GO" id="GO:0015421">
    <property type="term" value="F:ABC-type oligopeptide transporter activity"/>
    <property type="evidence" value="ECO:0007669"/>
    <property type="project" value="TreeGrafter"/>
</dbReference>
<dbReference type="InterPro" id="IPR039421">
    <property type="entry name" value="Type_1_exporter"/>
</dbReference>
<name>A0A545TZL2_9GAMM</name>
<feature type="transmembrane region" description="Helical" evidence="7">
    <location>
        <begin position="186"/>
        <end position="203"/>
    </location>
</feature>
<dbReference type="GO" id="GO:0005524">
    <property type="term" value="F:ATP binding"/>
    <property type="evidence" value="ECO:0007669"/>
    <property type="project" value="UniProtKB-KW"/>
</dbReference>
<dbReference type="GO" id="GO:0016887">
    <property type="term" value="F:ATP hydrolysis activity"/>
    <property type="evidence" value="ECO:0007669"/>
    <property type="project" value="InterPro"/>
</dbReference>
<organism evidence="10 11">
    <name type="scientific">Exilibacterium tricleocarpae</name>
    <dbReference type="NCBI Taxonomy" id="2591008"/>
    <lineage>
        <taxon>Bacteria</taxon>
        <taxon>Pseudomonadati</taxon>
        <taxon>Pseudomonadota</taxon>
        <taxon>Gammaproteobacteria</taxon>
        <taxon>Cellvibrionales</taxon>
        <taxon>Cellvibrionaceae</taxon>
        <taxon>Exilibacterium</taxon>
    </lineage>
</organism>
<keyword evidence="3" id="KW-0547">Nucleotide-binding</keyword>
<evidence type="ECO:0000256" key="4">
    <source>
        <dbReference type="ARBA" id="ARBA00022840"/>
    </source>
</evidence>
<comment type="caution">
    <text evidence="10">The sequence shown here is derived from an EMBL/GenBank/DDBJ whole genome shotgun (WGS) entry which is preliminary data.</text>
</comment>
<evidence type="ECO:0000256" key="6">
    <source>
        <dbReference type="ARBA" id="ARBA00023136"/>
    </source>
</evidence>
<dbReference type="GO" id="GO:0005886">
    <property type="term" value="C:plasma membrane"/>
    <property type="evidence" value="ECO:0007669"/>
    <property type="project" value="UniProtKB-SubCell"/>
</dbReference>
<dbReference type="InterPro" id="IPR003593">
    <property type="entry name" value="AAA+_ATPase"/>
</dbReference>
<feature type="transmembrane region" description="Helical" evidence="7">
    <location>
        <begin position="270"/>
        <end position="290"/>
    </location>
</feature>